<dbReference type="EMBL" id="CP027860">
    <property type="protein sequence ID" value="AVP98191.1"/>
    <property type="molecule type" value="Genomic_DNA"/>
</dbReference>
<dbReference type="Gene3D" id="1.20.1280.290">
    <property type="match status" value="1"/>
</dbReference>
<evidence type="ECO:0000256" key="3">
    <source>
        <dbReference type="ARBA" id="ARBA00022989"/>
    </source>
</evidence>
<proteinExistence type="predicted"/>
<accession>A0A2P1PTN4</accession>
<reference evidence="6 7" key="2">
    <citation type="submission" date="2018-03" db="EMBL/GenBank/DDBJ databases">
        <authorList>
            <person name="Keele B.F."/>
        </authorList>
    </citation>
    <scope>NUCLEOTIDE SEQUENCE [LARGE SCALE GENOMIC DNA]</scope>
    <source>
        <strain evidence="6 7">D13</strain>
    </source>
</reference>
<dbReference type="GO" id="GO:0051119">
    <property type="term" value="F:sugar transmembrane transporter activity"/>
    <property type="evidence" value="ECO:0007669"/>
    <property type="project" value="InterPro"/>
</dbReference>
<keyword evidence="2 5" id="KW-0812">Transmembrane</keyword>
<dbReference type="GO" id="GO:0016020">
    <property type="term" value="C:membrane"/>
    <property type="evidence" value="ECO:0007669"/>
    <property type="project" value="UniProtKB-SubCell"/>
</dbReference>
<feature type="transmembrane region" description="Helical" evidence="5">
    <location>
        <begin position="58"/>
        <end position="78"/>
    </location>
</feature>
<feature type="transmembrane region" description="Helical" evidence="5">
    <location>
        <begin position="35"/>
        <end position="52"/>
    </location>
</feature>
<evidence type="ECO:0000256" key="5">
    <source>
        <dbReference type="SAM" id="Phobius"/>
    </source>
</evidence>
<name>A0A2P1PTN4_9GAMM</name>
<organism evidence="6 7">
    <name type="scientific">Ahniella affigens</name>
    <dbReference type="NCBI Taxonomy" id="2021234"/>
    <lineage>
        <taxon>Bacteria</taxon>
        <taxon>Pseudomonadati</taxon>
        <taxon>Pseudomonadota</taxon>
        <taxon>Gammaproteobacteria</taxon>
        <taxon>Lysobacterales</taxon>
        <taxon>Rhodanobacteraceae</taxon>
        <taxon>Ahniella</taxon>
    </lineage>
</organism>
<dbReference type="Proteomes" id="UP000241074">
    <property type="component" value="Chromosome"/>
</dbReference>
<keyword evidence="7" id="KW-1185">Reference proteome</keyword>
<keyword evidence="3 5" id="KW-1133">Transmembrane helix</keyword>
<dbReference type="AlphaFoldDB" id="A0A2P1PTN4"/>
<evidence type="ECO:0000256" key="1">
    <source>
        <dbReference type="ARBA" id="ARBA00004141"/>
    </source>
</evidence>
<keyword evidence="4 5" id="KW-0472">Membrane</keyword>
<evidence type="ECO:0000256" key="4">
    <source>
        <dbReference type="ARBA" id="ARBA00023136"/>
    </source>
</evidence>
<comment type="subcellular location">
    <subcellularLocation>
        <location evidence="1">Membrane</location>
        <topology evidence="1">Multi-pass membrane protein</topology>
    </subcellularLocation>
</comment>
<protein>
    <recommendedName>
        <fullName evidence="8">Glutathione synthetase</fullName>
    </recommendedName>
</protein>
<reference evidence="6 7" key="1">
    <citation type="submission" date="2018-03" db="EMBL/GenBank/DDBJ databases">
        <title>Ahniella affigens gen. nov., sp. nov., a gammaproteobacterium isolated from sandy soil near a stream.</title>
        <authorList>
            <person name="Ko Y."/>
            <person name="Kim J.-H."/>
        </authorList>
    </citation>
    <scope>NUCLEOTIDE SEQUENCE [LARGE SCALE GENOMIC DNA]</scope>
    <source>
        <strain evidence="6 7">D13</strain>
    </source>
</reference>
<evidence type="ECO:0000313" key="7">
    <source>
        <dbReference type="Proteomes" id="UP000241074"/>
    </source>
</evidence>
<dbReference type="NCBIfam" id="NF037968">
    <property type="entry name" value="SemiSWEET_2"/>
    <property type="match status" value="1"/>
</dbReference>
<sequence length="83" mass="9064">MDAELVGYLAAVLTTSSFLPQALKTLRTRDVSGISLSMYCLFVSGVLLWLVYGVMRQAWPIIIANAITAVLAGSVLVLKLRHR</sequence>
<evidence type="ECO:0008006" key="8">
    <source>
        <dbReference type="Google" id="ProtNLM"/>
    </source>
</evidence>
<dbReference type="InterPro" id="IPR006603">
    <property type="entry name" value="PQ-loop_rpt"/>
</dbReference>
<evidence type="ECO:0000313" key="6">
    <source>
        <dbReference type="EMBL" id="AVP98191.1"/>
    </source>
</evidence>
<dbReference type="Pfam" id="PF04193">
    <property type="entry name" value="PQ-loop"/>
    <property type="match status" value="1"/>
</dbReference>
<dbReference type="InterPro" id="IPR047662">
    <property type="entry name" value="SemiSWEET"/>
</dbReference>
<gene>
    <name evidence="6" type="ORF">C7S18_13755</name>
</gene>
<evidence type="ECO:0000256" key="2">
    <source>
        <dbReference type="ARBA" id="ARBA00022692"/>
    </source>
</evidence>
<dbReference type="RefSeq" id="WP_106892111.1">
    <property type="nucleotide sequence ID" value="NZ_CP027860.1"/>
</dbReference>
<dbReference type="OrthoDB" id="122062at2"/>
<dbReference type="KEGG" id="xba:C7S18_13755"/>